<evidence type="ECO:0000256" key="2">
    <source>
        <dbReference type="ARBA" id="ARBA00023015"/>
    </source>
</evidence>
<sequence>MALGACIKGFNAVIRQMNTSNKGYYPRNGVRFTSIDFHRFKEGLEEETAQENCFKLFGAIKSEYHSSNMSMKNRKEKPWSEEEHRAFLAGLRWLGKGDWEGISNNFVTTRTPIQVAHHAHKFFLRSAVIYPTI</sequence>
<dbReference type="GO" id="GO:0003677">
    <property type="term" value="F:DNA binding"/>
    <property type="evidence" value="ECO:0007669"/>
    <property type="project" value="UniProtKB-KW"/>
</dbReference>
<evidence type="ECO:0000259" key="7">
    <source>
        <dbReference type="PROSITE" id="PS51294"/>
    </source>
</evidence>
<keyword evidence="4" id="KW-0804">Transcription</keyword>
<evidence type="ECO:0000256" key="3">
    <source>
        <dbReference type="ARBA" id="ARBA00023125"/>
    </source>
</evidence>
<feature type="domain" description="Myb-like" evidence="6">
    <location>
        <begin position="71"/>
        <end position="123"/>
    </location>
</feature>
<dbReference type="PANTHER" id="PTHR44191:SF45">
    <property type="entry name" value="TRANSCRIPTION FACTOR MYB1R1-LIKE"/>
    <property type="match status" value="1"/>
</dbReference>
<keyword evidence="3" id="KW-0238">DNA-binding</keyword>
<evidence type="ECO:0000313" key="8">
    <source>
        <dbReference type="EMBL" id="KAK2661835.1"/>
    </source>
</evidence>
<feature type="domain" description="HTH myb-type" evidence="7">
    <location>
        <begin position="71"/>
        <end position="127"/>
    </location>
</feature>
<keyword evidence="2" id="KW-0805">Transcription regulation</keyword>
<reference evidence="8" key="1">
    <citation type="journal article" date="2023" name="Plant J.">
        <title>Genome sequences and population genomics provide insights into the demographic history, inbreeding, and mutation load of two 'living fossil' tree species of Dipteronia.</title>
        <authorList>
            <person name="Feng Y."/>
            <person name="Comes H.P."/>
            <person name="Chen J."/>
            <person name="Zhu S."/>
            <person name="Lu R."/>
            <person name="Zhang X."/>
            <person name="Li P."/>
            <person name="Qiu J."/>
            <person name="Olsen K.M."/>
            <person name="Qiu Y."/>
        </authorList>
    </citation>
    <scope>NUCLEOTIDE SEQUENCE</scope>
    <source>
        <strain evidence="8">KIB01</strain>
    </source>
</reference>
<dbReference type="SUPFAM" id="SSF46689">
    <property type="entry name" value="Homeodomain-like"/>
    <property type="match status" value="1"/>
</dbReference>
<dbReference type="PROSITE" id="PS51294">
    <property type="entry name" value="HTH_MYB"/>
    <property type="match status" value="1"/>
</dbReference>
<dbReference type="GO" id="GO:0009723">
    <property type="term" value="P:response to ethylene"/>
    <property type="evidence" value="ECO:0007669"/>
    <property type="project" value="TreeGrafter"/>
</dbReference>
<organism evidence="8 9">
    <name type="scientific">Dipteronia dyeriana</name>
    <dbReference type="NCBI Taxonomy" id="168575"/>
    <lineage>
        <taxon>Eukaryota</taxon>
        <taxon>Viridiplantae</taxon>
        <taxon>Streptophyta</taxon>
        <taxon>Embryophyta</taxon>
        <taxon>Tracheophyta</taxon>
        <taxon>Spermatophyta</taxon>
        <taxon>Magnoliopsida</taxon>
        <taxon>eudicotyledons</taxon>
        <taxon>Gunneridae</taxon>
        <taxon>Pentapetalae</taxon>
        <taxon>rosids</taxon>
        <taxon>malvids</taxon>
        <taxon>Sapindales</taxon>
        <taxon>Sapindaceae</taxon>
        <taxon>Hippocastanoideae</taxon>
        <taxon>Acereae</taxon>
        <taxon>Dipteronia</taxon>
    </lineage>
</organism>
<gene>
    <name evidence="8" type="ORF">Ddye_000409</name>
</gene>
<dbReference type="SMART" id="SM00717">
    <property type="entry name" value="SANT"/>
    <property type="match status" value="1"/>
</dbReference>
<dbReference type="InterPro" id="IPR006447">
    <property type="entry name" value="Myb_dom_plants"/>
</dbReference>
<comment type="caution">
    <text evidence="8">The sequence shown here is derived from an EMBL/GenBank/DDBJ whole genome shotgun (WGS) entry which is preliminary data.</text>
</comment>
<dbReference type="GO" id="GO:0006355">
    <property type="term" value="P:regulation of DNA-templated transcription"/>
    <property type="evidence" value="ECO:0007669"/>
    <property type="project" value="UniProtKB-ARBA"/>
</dbReference>
<evidence type="ECO:0000259" key="6">
    <source>
        <dbReference type="PROSITE" id="PS50090"/>
    </source>
</evidence>
<accession>A0AAD9XM97</accession>
<dbReference type="NCBIfam" id="TIGR01557">
    <property type="entry name" value="myb_SHAQKYF"/>
    <property type="match status" value="1"/>
</dbReference>
<dbReference type="GO" id="GO:0005634">
    <property type="term" value="C:nucleus"/>
    <property type="evidence" value="ECO:0007669"/>
    <property type="project" value="UniProtKB-SubCell"/>
</dbReference>
<evidence type="ECO:0000256" key="4">
    <source>
        <dbReference type="ARBA" id="ARBA00023163"/>
    </source>
</evidence>
<evidence type="ECO:0000313" key="9">
    <source>
        <dbReference type="Proteomes" id="UP001280121"/>
    </source>
</evidence>
<dbReference type="InterPro" id="IPR001005">
    <property type="entry name" value="SANT/Myb"/>
</dbReference>
<dbReference type="Gene3D" id="1.10.10.60">
    <property type="entry name" value="Homeodomain-like"/>
    <property type="match status" value="1"/>
</dbReference>
<dbReference type="PROSITE" id="PS50090">
    <property type="entry name" value="MYB_LIKE"/>
    <property type="match status" value="1"/>
</dbReference>
<proteinExistence type="predicted"/>
<evidence type="ECO:0000256" key="1">
    <source>
        <dbReference type="ARBA" id="ARBA00004123"/>
    </source>
</evidence>
<protein>
    <submittedName>
        <fullName evidence="8">Uncharacterized protein</fullName>
    </submittedName>
</protein>
<dbReference type="PANTHER" id="PTHR44191">
    <property type="entry name" value="TRANSCRIPTION FACTOR KUA1"/>
    <property type="match status" value="1"/>
</dbReference>
<dbReference type="InterPro" id="IPR009057">
    <property type="entry name" value="Homeodomain-like_sf"/>
</dbReference>
<name>A0AAD9XM97_9ROSI</name>
<dbReference type="GO" id="GO:0009739">
    <property type="term" value="P:response to gibberellin"/>
    <property type="evidence" value="ECO:0007669"/>
    <property type="project" value="TreeGrafter"/>
</dbReference>
<evidence type="ECO:0000256" key="5">
    <source>
        <dbReference type="ARBA" id="ARBA00023242"/>
    </source>
</evidence>
<dbReference type="InterPro" id="IPR017930">
    <property type="entry name" value="Myb_dom"/>
</dbReference>
<comment type="subcellular location">
    <subcellularLocation>
        <location evidence="1">Nucleus</location>
    </subcellularLocation>
</comment>
<keyword evidence="9" id="KW-1185">Reference proteome</keyword>
<keyword evidence="5" id="KW-0539">Nucleus</keyword>
<dbReference type="EMBL" id="JANJYI010000001">
    <property type="protein sequence ID" value="KAK2661835.1"/>
    <property type="molecule type" value="Genomic_DNA"/>
</dbReference>
<dbReference type="InterPro" id="IPR052245">
    <property type="entry name" value="Plant_Stress_Dev_TF"/>
</dbReference>
<dbReference type="Pfam" id="PF00249">
    <property type="entry name" value="Myb_DNA-binding"/>
    <property type="match status" value="1"/>
</dbReference>
<dbReference type="Proteomes" id="UP001280121">
    <property type="component" value="Unassembled WGS sequence"/>
</dbReference>
<dbReference type="AlphaFoldDB" id="A0AAD9XM97"/>
<dbReference type="CDD" id="cd00167">
    <property type="entry name" value="SANT"/>
    <property type="match status" value="1"/>
</dbReference>